<reference evidence="2 3" key="1">
    <citation type="journal article" date="2023" name="Mol. Phylogenet. Evol.">
        <title>Genome-scale phylogeny and comparative genomics of the fungal order Sordariales.</title>
        <authorList>
            <person name="Hensen N."/>
            <person name="Bonometti L."/>
            <person name="Westerberg I."/>
            <person name="Brannstrom I.O."/>
            <person name="Guillou S."/>
            <person name="Cros-Aarteil S."/>
            <person name="Calhoun S."/>
            <person name="Haridas S."/>
            <person name="Kuo A."/>
            <person name="Mondo S."/>
            <person name="Pangilinan J."/>
            <person name="Riley R."/>
            <person name="LaButti K."/>
            <person name="Andreopoulos B."/>
            <person name="Lipzen A."/>
            <person name="Chen C."/>
            <person name="Yan M."/>
            <person name="Daum C."/>
            <person name="Ng V."/>
            <person name="Clum A."/>
            <person name="Steindorff A."/>
            <person name="Ohm R.A."/>
            <person name="Martin F."/>
            <person name="Silar P."/>
            <person name="Natvig D.O."/>
            <person name="Lalanne C."/>
            <person name="Gautier V."/>
            <person name="Ament-Velasquez S.L."/>
            <person name="Kruys A."/>
            <person name="Hutchinson M.I."/>
            <person name="Powell A.J."/>
            <person name="Barry K."/>
            <person name="Miller A.N."/>
            <person name="Grigoriev I.V."/>
            <person name="Debuchy R."/>
            <person name="Gladieux P."/>
            <person name="Hiltunen Thoren M."/>
            <person name="Johannesson H."/>
        </authorList>
    </citation>
    <scope>NUCLEOTIDE SEQUENCE [LARGE SCALE GENOMIC DNA]</scope>
    <source>
        <strain evidence="2 3">FGSC 10403</strain>
    </source>
</reference>
<evidence type="ECO:0000313" key="2">
    <source>
        <dbReference type="EMBL" id="KAK3499803.1"/>
    </source>
</evidence>
<proteinExistence type="predicted"/>
<keyword evidence="1" id="KW-0472">Membrane</keyword>
<dbReference type="RefSeq" id="XP_062697436.1">
    <property type="nucleotide sequence ID" value="XM_062836612.1"/>
</dbReference>
<accession>A0AAJ0IGB2</accession>
<dbReference type="Proteomes" id="UP001285908">
    <property type="component" value="Unassembled WGS sequence"/>
</dbReference>
<evidence type="ECO:0000313" key="3">
    <source>
        <dbReference type="Proteomes" id="UP001285908"/>
    </source>
</evidence>
<keyword evidence="3" id="KW-1185">Reference proteome</keyword>
<feature type="transmembrane region" description="Helical" evidence="1">
    <location>
        <begin position="56"/>
        <end position="74"/>
    </location>
</feature>
<evidence type="ECO:0000256" key="1">
    <source>
        <dbReference type="SAM" id="Phobius"/>
    </source>
</evidence>
<protein>
    <submittedName>
        <fullName evidence="2">Uncharacterized protein</fullName>
    </submittedName>
</protein>
<keyword evidence="1" id="KW-0812">Transmembrane</keyword>
<dbReference type="EMBL" id="JAULSX010000001">
    <property type="protein sequence ID" value="KAK3499803.1"/>
    <property type="molecule type" value="Genomic_DNA"/>
</dbReference>
<sequence length="93" mass="9807">MDLGDDGVVRSGCLGIQGTIGLYLSFSELMDALGISWDDTTGAKEGKHGYMSGLTYYTYTLLCCISMVMFLHVGRGKGGCSRDLVPCGKGAAL</sequence>
<comment type="caution">
    <text evidence="2">The sequence shown here is derived from an EMBL/GenBank/DDBJ whole genome shotgun (WGS) entry which is preliminary data.</text>
</comment>
<name>A0AAJ0IGB2_9PEZI</name>
<dbReference type="GeneID" id="87874234"/>
<keyword evidence="1" id="KW-1133">Transmembrane helix</keyword>
<organism evidence="2 3">
    <name type="scientific">Neurospora hispaniola</name>
    <dbReference type="NCBI Taxonomy" id="588809"/>
    <lineage>
        <taxon>Eukaryota</taxon>
        <taxon>Fungi</taxon>
        <taxon>Dikarya</taxon>
        <taxon>Ascomycota</taxon>
        <taxon>Pezizomycotina</taxon>
        <taxon>Sordariomycetes</taxon>
        <taxon>Sordariomycetidae</taxon>
        <taxon>Sordariales</taxon>
        <taxon>Sordariaceae</taxon>
        <taxon>Neurospora</taxon>
    </lineage>
</organism>
<dbReference type="AlphaFoldDB" id="A0AAJ0IGB2"/>
<gene>
    <name evidence="2" type="ORF">B0T23DRAFT_370729</name>
</gene>